<feature type="domain" description="Carbohydrate kinase PfkB" evidence="4">
    <location>
        <begin position="3"/>
        <end position="282"/>
    </location>
</feature>
<accession>X1B708</accession>
<dbReference type="Pfam" id="PF00294">
    <property type="entry name" value="PfkB"/>
    <property type="match status" value="1"/>
</dbReference>
<evidence type="ECO:0000256" key="2">
    <source>
        <dbReference type="ARBA" id="ARBA00022679"/>
    </source>
</evidence>
<reference evidence="5" key="1">
    <citation type="journal article" date="2014" name="Front. Microbiol.">
        <title>High frequency of phylogenetically diverse reductive dehalogenase-homologous genes in deep subseafloor sedimentary metagenomes.</title>
        <authorList>
            <person name="Kawai M."/>
            <person name="Futagami T."/>
            <person name="Toyoda A."/>
            <person name="Takaki Y."/>
            <person name="Nishi S."/>
            <person name="Hori S."/>
            <person name="Arai W."/>
            <person name="Tsubouchi T."/>
            <person name="Morono Y."/>
            <person name="Uchiyama I."/>
            <person name="Ito T."/>
            <person name="Fujiyama A."/>
            <person name="Inagaki F."/>
            <person name="Takami H."/>
        </authorList>
    </citation>
    <scope>NUCLEOTIDE SEQUENCE</scope>
    <source>
        <strain evidence="5">Expedition CK06-06</strain>
    </source>
</reference>
<dbReference type="AlphaFoldDB" id="X1B708"/>
<gene>
    <name evidence="5" type="ORF">S01H4_21428</name>
</gene>
<dbReference type="InterPro" id="IPR050306">
    <property type="entry name" value="PfkB_Carbo_kinase"/>
</dbReference>
<dbReference type="Gene3D" id="3.40.1190.20">
    <property type="match status" value="1"/>
</dbReference>
<organism evidence="5">
    <name type="scientific">marine sediment metagenome</name>
    <dbReference type="NCBI Taxonomy" id="412755"/>
    <lineage>
        <taxon>unclassified sequences</taxon>
        <taxon>metagenomes</taxon>
        <taxon>ecological metagenomes</taxon>
    </lineage>
</organism>
<dbReference type="PANTHER" id="PTHR43085:SF57">
    <property type="entry name" value="CARBOHYDRATE KINASE PFKB DOMAIN-CONTAINING PROTEIN"/>
    <property type="match status" value="1"/>
</dbReference>
<dbReference type="EMBL" id="BART01009708">
    <property type="protein sequence ID" value="GAG79928.1"/>
    <property type="molecule type" value="Genomic_DNA"/>
</dbReference>
<sequence length="298" mass="32375">RLDVVVVGHVAIDVNVLPWGVIENALGGAPTYAGLAFVALKKSVGVVSKVGVDFLEKFPPIYRRFGLDTEGILVGGEHTTTFENTYDEAGNRTQVCKHVAPRILPDDIPTAYENVHSFYVSPIAGEITPELLKALKHETNLVMLDPQGIFRRISEEGKVEIEPRDDLADFLKHVDVIKIGKEEAKALRGEVKEVLQELRKMGPKIAILTKAEKGYAVLSDEGFEEVDAIKVDAKDLTGAGDVFGAAFLAKYLQTREVSASAKFANAAAGLKIRYKGPTGFSPEKEVLESFSKSGQSAH</sequence>
<evidence type="ECO:0000259" key="4">
    <source>
        <dbReference type="Pfam" id="PF00294"/>
    </source>
</evidence>
<evidence type="ECO:0000313" key="5">
    <source>
        <dbReference type="EMBL" id="GAG79928.1"/>
    </source>
</evidence>
<keyword evidence="3" id="KW-0418">Kinase</keyword>
<protein>
    <recommendedName>
        <fullName evidence="4">Carbohydrate kinase PfkB domain-containing protein</fullName>
    </recommendedName>
</protein>
<proteinExistence type="inferred from homology"/>
<name>X1B708_9ZZZZ</name>
<comment type="caution">
    <text evidence="5">The sequence shown here is derived from an EMBL/GenBank/DDBJ whole genome shotgun (WGS) entry which is preliminary data.</text>
</comment>
<feature type="non-terminal residue" evidence="5">
    <location>
        <position position="1"/>
    </location>
</feature>
<evidence type="ECO:0000256" key="1">
    <source>
        <dbReference type="ARBA" id="ARBA00010688"/>
    </source>
</evidence>
<dbReference type="InterPro" id="IPR011611">
    <property type="entry name" value="PfkB_dom"/>
</dbReference>
<dbReference type="SUPFAM" id="SSF53613">
    <property type="entry name" value="Ribokinase-like"/>
    <property type="match status" value="1"/>
</dbReference>
<dbReference type="InterPro" id="IPR029056">
    <property type="entry name" value="Ribokinase-like"/>
</dbReference>
<dbReference type="GO" id="GO:0016301">
    <property type="term" value="F:kinase activity"/>
    <property type="evidence" value="ECO:0007669"/>
    <property type="project" value="UniProtKB-KW"/>
</dbReference>
<comment type="similarity">
    <text evidence="1">Belongs to the carbohydrate kinase PfkB family.</text>
</comment>
<evidence type="ECO:0000256" key="3">
    <source>
        <dbReference type="ARBA" id="ARBA00022777"/>
    </source>
</evidence>
<dbReference type="PANTHER" id="PTHR43085">
    <property type="entry name" value="HEXOKINASE FAMILY MEMBER"/>
    <property type="match status" value="1"/>
</dbReference>
<keyword evidence="2" id="KW-0808">Transferase</keyword>